<evidence type="ECO:0000313" key="2">
    <source>
        <dbReference type="Proteomes" id="UP001054252"/>
    </source>
</evidence>
<dbReference type="AlphaFoldDB" id="A0AAV5MA44"/>
<protein>
    <submittedName>
        <fullName evidence="1">Uncharacterized protein</fullName>
    </submittedName>
</protein>
<dbReference type="Proteomes" id="UP001054252">
    <property type="component" value="Unassembled WGS sequence"/>
</dbReference>
<gene>
    <name evidence="1" type="ORF">SLEP1_g52804</name>
</gene>
<reference evidence="1 2" key="1">
    <citation type="journal article" date="2021" name="Commun. Biol.">
        <title>The genome of Shorea leprosula (Dipterocarpaceae) highlights the ecological relevance of drought in aseasonal tropical rainforests.</title>
        <authorList>
            <person name="Ng K.K.S."/>
            <person name="Kobayashi M.J."/>
            <person name="Fawcett J.A."/>
            <person name="Hatakeyama M."/>
            <person name="Paape T."/>
            <person name="Ng C.H."/>
            <person name="Ang C.C."/>
            <person name="Tnah L.H."/>
            <person name="Lee C.T."/>
            <person name="Nishiyama T."/>
            <person name="Sese J."/>
            <person name="O'Brien M.J."/>
            <person name="Copetti D."/>
            <person name="Mohd Noor M.I."/>
            <person name="Ong R.C."/>
            <person name="Putra M."/>
            <person name="Sireger I.Z."/>
            <person name="Indrioko S."/>
            <person name="Kosugi Y."/>
            <person name="Izuno A."/>
            <person name="Isagi Y."/>
            <person name="Lee S.L."/>
            <person name="Shimizu K.K."/>
        </authorList>
    </citation>
    <scope>NUCLEOTIDE SEQUENCE [LARGE SCALE GENOMIC DNA]</scope>
    <source>
        <strain evidence="1">214</strain>
    </source>
</reference>
<organism evidence="1 2">
    <name type="scientific">Rubroshorea leprosula</name>
    <dbReference type="NCBI Taxonomy" id="152421"/>
    <lineage>
        <taxon>Eukaryota</taxon>
        <taxon>Viridiplantae</taxon>
        <taxon>Streptophyta</taxon>
        <taxon>Embryophyta</taxon>
        <taxon>Tracheophyta</taxon>
        <taxon>Spermatophyta</taxon>
        <taxon>Magnoliopsida</taxon>
        <taxon>eudicotyledons</taxon>
        <taxon>Gunneridae</taxon>
        <taxon>Pentapetalae</taxon>
        <taxon>rosids</taxon>
        <taxon>malvids</taxon>
        <taxon>Malvales</taxon>
        <taxon>Dipterocarpaceae</taxon>
        <taxon>Rubroshorea</taxon>
    </lineage>
</organism>
<dbReference type="EMBL" id="BPVZ01000198">
    <property type="protein sequence ID" value="GKV45753.1"/>
    <property type="molecule type" value="Genomic_DNA"/>
</dbReference>
<keyword evidence="2" id="KW-1185">Reference proteome</keyword>
<comment type="caution">
    <text evidence="1">The sequence shown here is derived from an EMBL/GenBank/DDBJ whole genome shotgun (WGS) entry which is preliminary data.</text>
</comment>
<name>A0AAV5MA44_9ROSI</name>
<accession>A0AAV5MA44</accession>
<proteinExistence type="predicted"/>
<sequence>MPCQFSPGPFSCQTILLSMPRDPFTTSAKLLPCMFGQGFRGILRLHQTETSYPAHNQSSFVSYQLMRSSVADFFLDISLSHYPVMTVQPVNDIRLLALSLFLSLSSFYST</sequence>
<evidence type="ECO:0000313" key="1">
    <source>
        <dbReference type="EMBL" id="GKV45753.1"/>
    </source>
</evidence>